<comment type="caution">
    <text evidence="4">The sequence shown here is derived from an EMBL/GenBank/DDBJ whole genome shotgun (WGS) entry which is preliminary data.</text>
</comment>
<accession>A0A0V1PSP1</accession>
<dbReference type="InterPro" id="IPR036691">
    <property type="entry name" value="Endo/exonu/phosph_ase_sf"/>
</dbReference>
<dbReference type="PANTHER" id="PTHR12121">
    <property type="entry name" value="CARBON CATABOLITE REPRESSOR PROTEIN 4"/>
    <property type="match status" value="1"/>
</dbReference>
<protein>
    <recommendedName>
        <fullName evidence="3">Endonuclease/exonuclease/phosphatase domain-containing protein</fullName>
    </recommendedName>
</protein>
<dbReference type="Pfam" id="PF03372">
    <property type="entry name" value="Exo_endo_phos"/>
    <property type="match status" value="1"/>
</dbReference>
<keyword evidence="2" id="KW-0472">Membrane</keyword>
<evidence type="ECO:0000256" key="2">
    <source>
        <dbReference type="SAM" id="Phobius"/>
    </source>
</evidence>
<proteinExistence type="predicted"/>
<evidence type="ECO:0000256" key="1">
    <source>
        <dbReference type="SAM" id="MobiDB-lite"/>
    </source>
</evidence>
<name>A0A0V1PSP1_9ASCO</name>
<dbReference type="GeneID" id="26841981"/>
<evidence type="ECO:0000259" key="3">
    <source>
        <dbReference type="Pfam" id="PF03372"/>
    </source>
</evidence>
<dbReference type="Proteomes" id="UP000054251">
    <property type="component" value="Unassembled WGS sequence"/>
</dbReference>
<dbReference type="AlphaFoldDB" id="A0A0V1PSP1"/>
<dbReference type="Gene3D" id="3.60.10.10">
    <property type="entry name" value="Endonuclease/exonuclease/phosphatase"/>
    <property type="match status" value="1"/>
</dbReference>
<gene>
    <name evidence="4" type="ORF">AC631_04972</name>
</gene>
<evidence type="ECO:0000313" key="4">
    <source>
        <dbReference type="EMBL" id="KRZ99255.1"/>
    </source>
</evidence>
<keyword evidence="2" id="KW-0812">Transmembrane</keyword>
<keyword evidence="2" id="KW-1133">Transmembrane helix</keyword>
<dbReference type="OrthoDB" id="276515at2759"/>
<dbReference type="CDD" id="cd09083">
    <property type="entry name" value="EEP-1"/>
    <property type="match status" value="1"/>
</dbReference>
<dbReference type="EMBL" id="LMYN01000158">
    <property type="protein sequence ID" value="KRZ99255.1"/>
    <property type="molecule type" value="Genomic_DNA"/>
</dbReference>
<reference evidence="4 5" key="1">
    <citation type="submission" date="2015-11" db="EMBL/GenBank/DDBJ databases">
        <title>The genome of Debaryomyces fabryi.</title>
        <authorList>
            <person name="Tafer H."/>
            <person name="Lopandic K."/>
        </authorList>
    </citation>
    <scope>NUCLEOTIDE SEQUENCE [LARGE SCALE GENOMIC DNA]</scope>
    <source>
        <strain evidence="4 5">CBS 789</strain>
    </source>
</reference>
<dbReference type="GO" id="GO:0000175">
    <property type="term" value="F:3'-5'-RNA exonuclease activity"/>
    <property type="evidence" value="ECO:0007669"/>
    <property type="project" value="TreeGrafter"/>
</dbReference>
<dbReference type="SUPFAM" id="SSF56219">
    <property type="entry name" value="DNase I-like"/>
    <property type="match status" value="1"/>
</dbReference>
<feature type="domain" description="Endonuclease/exonuclease/phosphatase" evidence="3">
    <location>
        <begin position="68"/>
        <end position="298"/>
    </location>
</feature>
<dbReference type="InterPro" id="IPR005135">
    <property type="entry name" value="Endo/exonuclease/phosphatase"/>
</dbReference>
<dbReference type="RefSeq" id="XP_015465358.1">
    <property type="nucleotide sequence ID" value="XM_015613801.1"/>
</dbReference>
<feature type="region of interest" description="Disordered" evidence="1">
    <location>
        <begin position="1"/>
        <end position="23"/>
    </location>
</feature>
<sequence length="362" mass="41775">MAENQETTPLLNEGTSTGESSKPVSKKTRLILGIVAILGILVITGWTVYRITEKTPLINDPLKVRLYTHNIRYDNKRPGPNEEKWSKRRQLVTSSIDFNTDSGMANVVCLQEVLHNQLEDILYNLNEGNATDEWTYFGVGRTDGEAEGEYAPILFKRAEWNVVDNSTTWLSESPEVPSRGWDAALERIVTMVTLESKSNPFVKLNFFNTHFDHKGKKARRESARLIVDRMENYNDYPSFLCGDFNTRPTDEPYQILKLHGFKDSRTLIDQLHSYGHKATFTGFDNLHEDNAIIDYVWGPYFAKNGYQSPSILEEEDINYYNLDLHEAYKVVIKQYGVLHSRFHDMYMSDHRPVSADYYIYNA</sequence>
<organism evidence="4 5">
    <name type="scientific">Debaryomyces fabryi</name>
    <dbReference type="NCBI Taxonomy" id="58627"/>
    <lineage>
        <taxon>Eukaryota</taxon>
        <taxon>Fungi</taxon>
        <taxon>Dikarya</taxon>
        <taxon>Ascomycota</taxon>
        <taxon>Saccharomycotina</taxon>
        <taxon>Pichiomycetes</taxon>
        <taxon>Debaryomycetaceae</taxon>
        <taxon>Debaryomyces</taxon>
    </lineage>
</organism>
<evidence type="ECO:0000313" key="5">
    <source>
        <dbReference type="Proteomes" id="UP000054251"/>
    </source>
</evidence>
<dbReference type="InterPro" id="IPR050410">
    <property type="entry name" value="CCR4/nocturin_mRNA_transcr"/>
</dbReference>
<keyword evidence="5" id="KW-1185">Reference proteome</keyword>
<dbReference type="PANTHER" id="PTHR12121:SF36">
    <property type="entry name" value="ENDONUCLEASE_EXONUCLEASE_PHOSPHATASE DOMAIN-CONTAINING PROTEIN"/>
    <property type="match status" value="1"/>
</dbReference>
<feature type="transmembrane region" description="Helical" evidence="2">
    <location>
        <begin position="30"/>
        <end position="49"/>
    </location>
</feature>